<evidence type="ECO:0000313" key="3">
    <source>
        <dbReference type="EMBL" id="MDO3383583.1"/>
    </source>
</evidence>
<organism evidence="3 4">
    <name type="scientific">Gilvimarinus algae</name>
    <dbReference type="NCBI Taxonomy" id="3058037"/>
    <lineage>
        <taxon>Bacteria</taxon>
        <taxon>Pseudomonadati</taxon>
        <taxon>Pseudomonadota</taxon>
        <taxon>Gammaproteobacteria</taxon>
        <taxon>Cellvibrionales</taxon>
        <taxon>Cellvibrionaceae</taxon>
        <taxon>Gilvimarinus</taxon>
    </lineage>
</organism>
<dbReference type="Gene3D" id="3.90.550.10">
    <property type="entry name" value="Spore Coat Polysaccharide Biosynthesis Protein SpsA, Chain A"/>
    <property type="match status" value="2"/>
</dbReference>
<dbReference type="Pfam" id="PF13692">
    <property type="entry name" value="Glyco_trans_1_4"/>
    <property type="match status" value="1"/>
</dbReference>
<dbReference type="InterPro" id="IPR029044">
    <property type="entry name" value="Nucleotide-diphossugar_trans"/>
</dbReference>
<keyword evidence="3" id="KW-0328">Glycosyltransferase</keyword>
<reference evidence="3" key="1">
    <citation type="submission" date="2023-07" db="EMBL/GenBank/DDBJ databases">
        <title>Gilvimarinus algae sp. nov., isolated from the surface of Kelp.</title>
        <authorList>
            <person name="Sun Y.Y."/>
            <person name="Gong Y."/>
            <person name="Du Z.J."/>
        </authorList>
    </citation>
    <scope>NUCLEOTIDE SEQUENCE</scope>
    <source>
        <strain evidence="3">SDUM040014</strain>
    </source>
</reference>
<dbReference type="RefSeq" id="WP_302714444.1">
    <property type="nucleotide sequence ID" value="NZ_JAULRT010000062.1"/>
</dbReference>
<dbReference type="EMBL" id="JAULRT010000062">
    <property type="protein sequence ID" value="MDO3383583.1"/>
    <property type="molecule type" value="Genomic_DNA"/>
</dbReference>
<keyword evidence="3" id="KW-0808">Transferase</keyword>
<dbReference type="InterPro" id="IPR028098">
    <property type="entry name" value="Glyco_trans_4-like_N"/>
</dbReference>
<dbReference type="CDD" id="cd03801">
    <property type="entry name" value="GT4_PimA-like"/>
    <property type="match status" value="1"/>
</dbReference>
<dbReference type="CDD" id="cd04186">
    <property type="entry name" value="GT_2_like_c"/>
    <property type="match status" value="1"/>
</dbReference>
<dbReference type="Gene3D" id="3.40.50.2000">
    <property type="entry name" value="Glycogen Phosphorylase B"/>
    <property type="match status" value="3"/>
</dbReference>
<dbReference type="PANTHER" id="PTHR43179">
    <property type="entry name" value="RHAMNOSYLTRANSFERASE WBBL"/>
    <property type="match status" value="1"/>
</dbReference>
<comment type="caution">
    <text evidence="3">The sequence shown here is derived from an EMBL/GenBank/DDBJ whole genome shotgun (WGS) entry which is preliminary data.</text>
</comment>
<dbReference type="SUPFAM" id="SSF53756">
    <property type="entry name" value="UDP-Glycosyltransferase/glycogen phosphorylase"/>
    <property type="match status" value="2"/>
</dbReference>
<accession>A0ABT8THM5</accession>
<dbReference type="Pfam" id="PF00535">
    <property type="entry name" value="Glycos_transf_2"/>
    <property type="match status" value="2"/>
</dbReference>
<name>A0ABT8THM5_9GAMM</name>
<dbReference type="PANTHER" id="PTHR43179:SF7">
    <property type="entry name" value="RHAMNOSYLTRANSFERASE WBBL"/>
    <property type="match status" value="1"/>
</dbReference>
<dbReference type="SUPFAM" id="SSF53448">
    <property type="entry name" value="Nucleotide-diphospho-sugar transferases"/>
    <property type="match status" value="2"/>
</dbReference>
<evidence type="ECO:0000259" key="2">
    <source>
        <dbReference type="Pfam" id="PF13439"/>
    </source>
</evidence>
<protein>
    <submittedName>
        <fullName evidence="3">Glycosyltransferase</fullName>
        <ecNumber evidence="3">2.4.-.-</ecNumber>
    </submittedName>
</protein>
<dbReference type="Proteomes" id="UP001168380">
    <property type="component" value="Unassembled WGS sequence"/>
</dbReference>
<evidence type="ECO:0000259" key="1">
    <source>
        <dbReference type="Pfam" id="PF00535"/>
    </source>
</evidence>
<gene>
    <name evidence="3" type="ORF">QWI16_15485</name>
</gene>
<dbReference type="EC" id="2.4.-.-" evidence="3"/>
<sequence length="1572" mass="174508">MSVKHPVTVVVPVYRGLRQTKSCLESVLASELNGAEVLVINDASPEPEVAQYCKELGRKSLVTLIENPKNLGFVATVNKAMIAKQGCDIVLLNSDTMVAGDWLECLRGAAYSRPKVATVTPFSNNAEICSFPLFCQNNRLYENESVSLLQGAFSVANRHQTLELPTAVGFCMFIRRQCLDAIGLFDEEAFGRGYGEENDFCLRATAAGWLHLLCADCFVFHEGNVSFQQDKVELTGHAERVIRERYPDYFSDVARFIAEDPLLPLRERAVRQLAATGWRLSKLFDGYPDDHLEDHLFMQTTITPNAAQVLDQLLRSDEPALLFITHCWGGGVEQHVQTLVGLVDCHVVVMRGLGDGGIELGFYLKGGEQEIIRAGGFDKVGLPNWLAVLKTIRIGRVHLHHIHGWPSSLIELILGLDVPLDITLHDYYLVSPQYHLTENGPVCSDSSWPREQAAWQRRLLPLVKKAERVIAPSSQVKARVGDAFPGVNITFKPHPEYVEASGPVYKVVVLGALTEEKGLRQVESVAKLAAERAPQIAITLIGYPTHPTDAPIVITGDYAADELPRLLAQEKPDAIWFPAQVPETYSFTLSHAMASGLPIVASSLGALEDRLGAYPLAKLLAANSLPSEWLEALKLAVDYSETGSVVYADTRDAYRQWYLEPPLKQTAQASADTVAVLEQLQCFPAPASDPDRPIRSLFEFGIRTHHSGVLREVQRRLQFLDDTETEVAGMQAYRALNEELQQYRPLKEVVEGLKHELRQAAEDARSLEVGYEVKLNAAEETIQLYDQNLSLAKDGIVELQQQAEKAQAYINKLEEEFKLTVESKDTQINALNTRIDQIARSFSWRVTRPLRVLKRVVFKSADLAQILLKHSLRPASYYRLASLVRRGQWRSILARLGMEVQGRQVQQNAMDEADAQAQKKVEQFEAFAQAVPENEPLPPVVLVTSAEPVVSIVIPVYGEHGTTHQCLRSIATYPPKVPYEVVIADDCSPESAEEVLSEVDGVRFCRGEKNLGFVGNTNAGASMAKGEYLVLLNNDTIVCAGAFDRLLATFSEHRDVGLVGAKLLNADGSLQEAGGIIWRDGSGWNWGRGQSAADPRFNYVRDADYCSGAVLAIRTDVFAELGGFDEYYMPAYYEDTDLAFRIREKGLRVVYQPAAEVFHIEGVSHGRDENSGVKAHQVTNGKKFFERWKSVLASHSDNAVEPENEANRYSKGNVLVIEACMITPDQDSGSIRMLNLLKILRDEGYHVTFVADNLEYREKVVAELNALGIEVLYNDWAGSVRRVLRKRGPTLDAIFISRHYIASQYLALARAVAPKAKLIFDTVDLHFVREEREAELSGDQALKAQAAVTKRKELELIRNCDITLVVSEFEKQLLADIVPEARVEIVSNIHSHTPERPDYEQREGILFVGGFRHPPNIDAVQWYAKEVMPHVQRLLPGVVTTIIGSHMPDSIKALANENLQILGFVEDIEPELQGARVSIAPLRYGAGVKGKVNEAMNYGIPVVATACAVEGMHTVDGEDVLVAEQPEAFAEAIARVYQNAELWRRISAGGVRNLESHFSPDAARPAIRRTMS</sequence>
<dbReference type="Pfam" id="PF13439">
    <property type="entry name" value="Glyco_transf_4"/>
    <property type="match status" value="1"/>
</dbReference>
<dbReference type="GO" id="GO:0016757">
    <property type="term" value="F:glycosyltransferase activity"/>
    <property type="evidence" value="ECO:0007669"/>
    <property type="project" value="UniProtKB-KW"/>
</dbReference>
<feature type="domain" description="Glycosyltransferase 2-like" evidence="1">
    <location>
        <begin position="8"/>
        <end position="181"/>
    </location>
</feature>
<dbReference type="InterPro" id="IPR001173">
    <property type="entry name" value="Glyco_trans_2-like"/>
</dbReference>
<keyword evidence="4" id="KW-1185">Reference proteome</keyword>
<evidence type="ECO:0000313" key="4">
    <source>
        <dbReference type="Proteomes" id="UP001168380"/>
    </source>
</evidence>
<proteinExistence type="predicted"/>
<feature type="domain" description="Glycosyltransferase subfamily 4-like N-terminal" evidence="2">
    <location>
        <begin position="330"/>
        <end position="482"/>
    </location>
</feature>
<feature type="domain" description="Glycosyltransferase 2-like" evidence="1">
    <location>
        <begin position="951"/>
        <end position="1063"/>
    </location>
</feature>